<dbReference type="InterPro" id="IPR039498">
    <property type="entry name" value="NTP_transf_5"/>
</dbReference>
<sequence>MTAADRAPVSILEAARCLALDQAAAAASAALTERDIRSVLLKGSGLAERLYPDPSRRAYLDVDLLVAPADFDRTQQVLRDLGYTDLTAGMRADELLWYERQWRPPGDGWLTIDLHRGFAGVGDPDAFWRELRSGAQQRTLAGGVVAVPDAAGCALVVALHAAAPGYGDKAAQDLAAALAVLPAPVWTAAASLARAAAAEQSFAEGLRQTADGAAVAASLGLASSSSPVTILTAHRVEPSALSLAHLVALRGARARSVHVARRLVPSAAAMRRSSALANRGRPGLAAAYLLRIGNLAARAPAAARELHQVRQARAAGSTAPGPTAPAAQLPTLGDGLRIVRRLTWAEARTCGWALWALLRVRRALRRGPLIDVEVAPPPRGTRRELRAAQAVLRRTRASCLERSLLLQRWYARHGVACDLVIGVTAPGSGFHAHAWLEGEGLPAARVVGTELLRRPTPERWLAGS</sequence>
<dbReference type="KEGG" id="psic:J4E96_19530"/>
<dbReference type="Pfam" id="PF13471">
    <property type="entry name" value="Transglut_core3"/>
    <property type="match status" value="1"/>
</dbReference>
<dbReference type="Pfam" id="PF14907">
    <property type="entry name" value="NTP_transf_5"/>
    <property type="match status" value="1"/>
</dbReference>
<evidence type="ECO:0000313" key="2">
    <source>
        <dbReference type="EMBL" id="QTE29423.1"/>
    </source>
</evidence>
<dbReference type="AlphaFoldDB" id="A0A8A4ZES9"/>
<dbReference type="InterPro" id="IPR053521">
    <property type="entry name" value="McjB-like"/>
</dbReference>
<evidence type="ECO:0000259" key="1">
    <source>
        <dbReference type="Pfam" id="PF13471"/>
    </source>
</evidence>
<organism evidence="2 3">
    <name type="scientific">Pengzhenrongella sicca</name>
    <dbReference type="NCBI Taxonomy" id="2819238"/>
    <lineage>
        <taxon>Bacteria</taxon>
        <taxon>Bacillati</taxon>
        <taxon>Actinomycetota</taxon>
        <taxon>Actinomycetes</taxon>
        <taxon>Micrococcales</taxon>
        <taxon>Pengzhenrongella</taxon>
    </lineage>
</organism>
<keyword evidence="3" id="KW-1185">Reference proteome</keyword>
<dbReference type="InterPro" id="IPR032708">
    <property type="entry name" value="McjB_C"/>
</dbReference>
<evidence type="ECO:0000313" key="3">
    <source>
        <dbReference type="Proteomes" id="UP000663937"/>
    </source>
</evidence>
<dbReference type="Proteomes" id="UP000663937">
    <property type="component" value="Chromosome"/>
</dbReference>
<protein>
    <submittedName>
        <fullName evidence="2">Lasso peptide biosynthesis B2 protein</fullName>
    </submittedName>
</protein>
<name>A0A8A4ZES9_9MICO</name>
<dbReference type="EMBL" id="CP071868">
    <property type="protein sequence ID" value="QTE29423.1"/>
    <property type="molecule type" value="Genomic_DNA"/>
</dbReference>
<feature type="domain" description="Microcin J25-processing protein McjB C-terminal" evidence="1">
    <location>
        <begin position="361"/>
        <end position="440"/>
    </location>
</feature>
<reference evidence="2" key="1">
    <citation type="submission" date="2021-03" db="EMBL/GenBank/DDBJ databases">
        <title>Pengzhenrongella sicca gen. nov., sp. nov., a new member of suborder Micrococcineae isolated from High-Arctic tundra soil.</title>
        <authorList>
            <person name="Peng F."/>
        </authorList>
    </citation>
    <scope>NUCLEOTIDE SEQUENCE</scope>
    <source>
        <strain evidence="2">LRZ-2</strain>
    </source>
</reference>
<dbReference type="RefSeq" id="WP_227423702.1">
    <property type="nucleotide sequence ID" value="NZ_CP071868.1"/>
</dbReference>
<gene>
    <name evidence="2" type="ORF">J4E96_19530</name>
</gene>
<proteinExistence type="predicted"/>
<accession>A0A8A4ZES9</accession>
<dbReference type="NCBIfam" id="NF033537">
    <property type="entry name" value="lasso_biosyn_B2"/>
    <property type="match status" value="1"/>
</dbReference>